<keyword evidence="8" id="KW-0347">Helicase</keyword>
<dbReference type="GO" id="GO:0009379">
    <property type="term" value="C:Holliday junction helicase complex"/>
    <property type="evidence" value="ECO:0007669"/>
    <property type="project" value="InterPro"/>
</dbReference>
<dbReference type="SMART" id="SM00278">
    <property type="entry name" value="HhH1"/>
    <property type="match status" value="2"/>
</dbReference>
<dbReference type="AlphaFoldDB" id="F2JSW7"/>
<keyword evidence="4 6" id="KW-0233">DNA recombination</keyword>
<evidence type="ECO:0000256" key="4">
    <source>
        <dbReference type="ARBA" id="ARBA00023172"/>
    </source>
</evidence>
<comment type="caution">
    <text evidence="6">Lacks conserved residue(s) required for the propagation of feature annotation.</text>
</comment>
<dbReference type="CDD" id="cd14332">
    <property type="entry name" value="UBA_RuvA_C"/>
    <property type="match status" value="1"/>
</dbReference>
<reference evidence="8 9" key="1">
    <citation type="journal article" date="2011" name="J. Bacteriol.">
        <title>Complete genome sequence of the cellulose-degrading bacterium Cellulosilyticum lentocellum.</title>
        <authorList>
            <consortium name="US DOE Joint Genome Institute"/>
            <person name="Miller D.A."/>
            <person name="Suen G."/>
            <person name="Bruce D."/>
            <person name="Copeland A."/>
            <person name="Cheng J.F."/>
            <person name="Detter C."/>
            <person name="Goodwin L.A."/>
            <person name="Han C.S."/>
            <person name="Hauser L.J."/>
            <person name="Land M.L."/>
            <person name="Lapidus A."/>
            <person name="Lucas S."/>
            <person name="Meincke L."/>
            <person name="Pitluck S."/>
            <person name="Tapia R."/>
            <person name="Teshima H."/>
            <person name="Woyke T."/>
            <person name="Fox B.G."/>
            <person name="Angert E.R."/>
            <person name="Currie C.R."/>
        </authorList>
    </citation>
    <scope>NUCLEOTIDE SEQUENCE [LARGE SCALE GENOMIC DNA]</scope>
    <source>
        <strain evidence="9">ATCC 49066 / DSM 5427 / NCIMB 11756 / RHM5</strain>
    </source>
</reference>
<keyword evidence="2 6" id="KW-0227">DNA damage</keyword>
<dbReference type="SUPFAM" id="SSF46929">
    <property type="entry name" value="DNA helicase RuvA subunit, C-terminal domain"/>
    <property type="match status" value="1"/>
</dbReference>
<evidence type="ECO:0000256" key="5">
    <source>
        <dbReference type="ARBA" id="ARBA00023204"/>
    </source>
</evidence>
<dbReference type="GO" id="GO:0005524">
    <property type="term" value="F:ATP binding"/>
    <property type="evidence" value="ECO:0007669"/>
    <property type="project" value="InterPro"/>
</dbReference>
<dbReference type="InterPro" id="IPR012340">
    <property type="entry name" value="NA-bd_OB-fold"/>
</dbReference>
<keyword evidence="3 6" id="KW-0238">DNA-binding</keyword>
<feature type="region of interest" description="Domain III" evidence="6">
    <location>
        <begin position="150"/>
        <end position="197"/>
    </location>
</feature>
<dbReference type="GO" id="GO:0006310">
    <property type="term" value="P:DNA recombination"/>
    <property type="evidence" value="ECO:0007669"/>
    <property type="project" value="UniProtKB-UniRule"/>
</dbReference>
<dbReference type="RefSeq" id="WP_013657381.1">
    <property type="nucleotide sequence ID" value="NC_015275.1"/>
</dbReference>
<dbReference type="Gene3D" id="2.40.50.140">
    <property type="entry name" value="Nucleic acid-binding proteins"/>
    <property type="match status" value="1"/>
</dbReference>
<feature type="domain" description="Helix-hairpin-helix DNA-binding motif class 1" evidence="7">
    <location>
        <begin position="108"/>
        <end position="127"/>
    </location>
</feature>
<dbReference type="Pfam" id="PF14520">
    <property type="entry name" value="HHH_5"/>
    <property type="match status" value="1"/>
</dbReference>
<dbReference type="eggNOG" id="COG0632">
    <property type="taxonomic scope" value="Bacteria"/>
</dbReference>
<comment type="domain">
    <text evidence="6">Has three domains with a flexible linker between the domains II and III and assumes an 'L' shape. Domain III is highly mobile and contacts RuvB.</text>
</comment>
<name>F2JSW7_CELLD</name>
<evidence type="ECO:0000313" key="8">
    <source>
        <dbReference type="EMBL" id="ADZ84088.1"/>
    </source>
</evidence>
<dbReference type="SUPFAM" id="SSF50249">
    <property type="entry name" value="Nucleic acid-binding proteins"/>
    <property type="match status" value="1"/>
</dbReference>
<dbReference type="Pfam" id="PF01330">
    <property type="entry name" value="RuvA_N"/>
    <property type="match status" value="1"/>
</dbReference>
<dbReference type="NCBIfam" id="TIGR00084">
    <property type="entry name" value="ruvA"/>
    <property type="match status" value="1"/>
</dbReference>
<dbReference type="Gene3D" id="1.10.8.10">
    <property type="entry name" value="DNA helicase RuvA subunit, C-terminal domain"/>
    <property type="match status" value="1"/>
</dbReference>
<keyword evidence="8" id="KW-0378">Hydrolase</keyword>
<keyword evidence="8" id="KW-0067">ATP-binding</keyword>
<evidence type="ECO:0000313" key="9">
    <source>
        <dbReference type="Proteomes" id="UP000008467"/>
    </source>
</evidence>
<dbReference type="GO" id="GO:0009378">
    <property type="term" value="F:four-way junction helicase activity"/>
    <property type="evidence" value="ECO:0007669"/>
    <property type="project" value="InterPro"/>
</dbReference>
<dbReference type="Gene3D" id="1.10.150.20">
    <property type="entry name" value="5' to 3' exonuclease, C-terminal subdomain"/>
    <property type="match status" value="1"/>
</dbReference>
<feature type="region of interest" description="Domain I" evidence="6">
    <location>
        <begin position="1"/>
        <end position="64"/>
    </location>
</feature>
<dbReference type="HOGENOM" id="CLU_087936_3_0_9"/>
<dbReference type="GO" id="GO:0006281">
    <property type="term" value="P:DNA repair"/>
    <property type="evidence" value="ECO:0007669"/>
    <property type="project" value="UniProtKB-UniRule"/>
</dbReference>
<sequence>MITYLVGTLEHIGENTLVIEVYGVGYEVFCSSRTLSELNGTREKVKIYIHEHIKEDGHDLYGFYHMEDRELFRKLISVSGIGPKGGMQVFNTYSSQEVIEIILNQDSKALSKVSGIGPKTAQRIILELKDSIGKLFVPDLSLLETGLKDESAKAEAIEALEALGYAAQEARKAVEAIYDYKANSEELIKKALSLLGM</sequence>
<feature type="region of interest" description="Flexible linker" evidence="6">
    <location>
        <begin position="137"/>
        <end position="149"/>
    </location>
</feature>
<comment type="similarity">
    <text evidence="6">Belongs to the RuvA family.</text>
</comment>
<dbReference type="EMBL" id="CP002582">
    <property type="protein sequence ID" value="ADZ84088.1"/>
    <property type="molecule type" value="Genomic_DNA"/>
</dbReference>
<evidence type="ECO:0000256" key="6">
    <source>
        <dbReference type="HAMAP-Rule" id="MF_00031"/>
    </source>
</evidence>
<evidence type="ECO:0000256" key="2">
    <source>
        <dbReference type="ARBA" id="ARBA00022763"/>
    </source>
</evidence>
<comment type="subunit">
    <text evidence="6">Homotetramer. Forms an RuvA(8)-RuvB(12)-Holliday junction (HJ) complex. HJ DNA is sandwiched between 2 RuvA tetramers; dsDNA enters through RuvA and exits via RuvB. An RuvB hexamer assembles on each DNA strand where it exits the tetramer. Each RuvB hexamer is contacted by two RuvA subunits (via domain III) on 2 adjacent RuvB subunits; this complex drives branch migration. In the full resolvosome a probable DNA-RuvA(4)-RuvB(12)-RuvC(2) complex forms which resolves the HJ.</text>
</comment>
<accession>F2JSW7</accession>
<dbReference type="SUPFAM" id="SSF47781">
    <property type="entry name" value="RuvA domain 2-like"/>
    <property type="match status" value="1"/>
</dbReference>
<feature type="domain" description="Helix-hairpin-helix DNA-binding motif class 1" evidence="7">
    <location>
        <begin position="73"/>
        <end position="92"/>
    </location>
</feature>
<organism evidence="8 9">
    <name type="scientific">Cellulosilyticum lentocellum (strain ATCC 49066 / DSM 5427 / NCIMB 11756 / RHM5)</name>
    <name type="common">Clostridium lentocellum</name>
    <dbReference type="NCBI Taxonomy" id="642492"/>
    <lineage>
        <taxon>Bacteria</taxon>
        <taxon>Bacillati</taxon>
        <taxon>Bacillota</taxon>
        <taxon>Clostridia</taxon>
        <taxon>Lachnospirales</taxon>
        <taxon>Cellulosilyticaceae</taxon>
        <taxon>Cellulosilyticum</taxon>
    </lineage>
</organism>
<dbReference type="InterPro" id="IPR036267">
    <property type="entry name" value="RuvA_C_sf"/>
</dbReference>
<dbReference type="KEGG" id="cle:Clole_2381"/>
<keyword evidence="8" id="KW-0547">Nucleotide-binding</keyword>
<dbReference type="GO" id="GO:0048476">
    <property type="term" value="C:Holliday junction resolvase complex"/>
    <property type="evidence" value="ECO:0007669"/>
    <property type="project" value="UniProtKB-UniRule"/>
</dbReference>
<evidence type="ECO:0000256" key="3">
    <source>
        <dbReference type="ARBA" id="ARBA00023125"/>
    </source>
</evidence>
<proteinExistence type="inferred from homology"/>
<comment type="function">
    <text evidence="6">The RuvA-RuvB-RuvC complex processes Holliday junction (HJ) DNA during genetic recombination and DNA repair, while the RuvA-RuvB complex plays an important role in the rescue of blocked DNA replication forks via replication fork reversal (RFR). RuvA specifically binds to HJ cruciform DNA, conferring on it an open structure. The RuvB hexamer acts as an ATP-dependent pump, pulling dsDNA into and through the RuvAB complex. HJ branch migration allows RuvC to scan DNA until it finds its consensus sequence, where it cleaves and resolves the cruciform DNA.</text>
</comment>
<dbReference type="HAMAP" id="MF_00031">
    <property type="entry name" value="DNA_HJ_migration_RuvA"/>
    <property type="match status" value="1"/>
</dbReference>
<gene>
    <name evidence="6" type="primary">ruvA</name>
    <name evidence="8" type="ordered locus">Clole_2381</name>
</gene>
<dbReference type="InterPro" id="IPR000085">
    <property type="entry name" value="RuvA"/>
</dbReference>
<keyword evidence="9" id="KW-1185">Reference proteome</keyword>
<comment type="subcellular location">
    <subcellularLocation>
        <location evidence="6">Cytoplasm</location>
    </subcellularLocation>
</comment>
<dbReference type="InterPro" id="IPR010994">
    <property type="entry name" value="RuvA_2-like"/>
</dbReference>
<dbReference type="InterPro" id="IPR011114">
    <property type="entry name" value="RuvA_C"/>
</dbReference>
<dbReference type="Proteomes" id="UP000008467">
    <property type="component" value="Chromosome"/>
</dbReference>
<keyword evidence="5 6" id="KW-0234">DNA repair</keyword>
<dbReference type="Pfam" id="PF07499">
    <property type="entry name" value="RuvA_C"/>
    <property type="match status" value="1"/>
</dbReference>
<dbReference type="InterPro" id="IPR013849">
    <property type="entry name" value="DNA_helicase_Holl-junc_RuvA_I"/>
</dbReference>
<protein>
    <recommendedName>
        <fullName evidence="6">Holliday junction branch migration complex subunit RuvA</fullName>
    </recommendedName>
</protein>
<dbReference type="STRING" id="642492.Clole_2381"/>
<keyword evidence="1 6" id="KW-0963">Cytoplasm</keyword>
<dbReference type="GO" id="GO:0005737">
    <property type="term" value="C:cytoplasm"/>
    <property type="evidence" value="ECO:0007669"/>
    <property type="project" value="UniProtKB-SubCell"/>
</dbReference>
<dbReference type="InterPro" id="IPR003583">
    <property type="entry name" value="Hlx-hairpin-Hlx_DNA-bd_motif"/>
</dbReference>
<dbReference type="GO" id="GO:0000400">
    <property type="term" value="F:four-way junction DNA binding"/>
    <property type="evidence" value="ECO:0007669"/>
    <property type="project" value="UniProtKB-UniRule"/>
</dbReference>
<evidence type="ECO:0000259" key="7">
    <source>
        <dbReference type="SMART" id="SM00278"/>
    </source>
</evidence>
<evidence type="ECO:0000256" key="1">
    <source>
        <dbReference type="ARBA" id="ARBA00022490"/>
    </source>
</evidence>